<dbReference type="Proteomes" id="UP000027222">
    <property type="component" value="Unassembled WGS sequence"/>
</dbReference>
<keyword evidence="1" id="KW-0472">Membrane</keyword>
<keyword evidence="1" id="KW-0812">Transmembrane</keyword>
<dbReference type="EMBL" id="KL142401">
    <property type="protein sequence ID" value="KDR69661.1"/>
    <property type="molecule type" value="Genomic_DNA"/>
</dbReference>
<dbReference type="AlphaFoldDB" id="A0A067SFH3"/>
<organism evidence="2 3">
    <name type="scientific">Galerina marginata (strain CBS 339.88)</name>
    <dbReference type="NCBI Taxonomy" id="685588"/>
    <lineage>
        <taxon>Eukaryota</taxon>
        <taxon>Fungi</taxon>
        <taxon>Dikarya</taxon>
        <taxon>Basidiomycota</taxon>
        <taxon>Agaricomycotina</taxon>
        <taxon>Agaricomycetes</taxon>
        <taxon>Agaricomycetidae</taxon>
        <taxon>Agaricales</taxon>
        <taxon>Agaricineae</taxon>
        <taxon>Strophariaceae</taxon>
        <taxon>Galerina</taxon>
    </lineage>
</organism>
<dbReference type="HOGENOM" id="CLU_1209895_0_0_1"/>
<feature type="transmembrane region" description="Helical" evidence="1">
    <location>
        <begin position="133"/>
        <end position="158"/>
    </location>
</feature>
<keyword evidence="1" id="KW-1133">Transmembrane helix</keyword>
<gene>
    <name evidence="2" type="ORF">GALMADRAFT_215031</name>
</gene>
<dbReference type="OrthoDB" id="3349377at2759"/>
<protein>
    <submittedName>
        <fullName evidence="2">Uncharacterized protein</fullName>
    </submittedName>
</protein>
<feature type="transmembrane region" description="Helical" evidence="1">
    <location>
        <begin position="76"/>
        <end position="103"/>
    </location>
</feature>
<proteinExistence type="predicted"/>
<sequence>MAYLDPAALHSALVELAVNTRITNLSTVSPGDRLSEMNSCRALPVLLVLGPMVLWITADTLLLIRLRAIYADTKQAFKWMLIAWLMGATFYSGTTSVFIRYWMPGPNCGLSQVEFDENRNFYRNLVSLGSIRFGAIMSALIADGILYYIGLVGGFYSFATCNEQRPRVVIVEEIQNYDVIDRRHETLVQSKIKDSWSILHVHCCLLGRLHSFWTRLKKRPFSSTQRLNG</sequence>
<reference evidence="3" key="1">
    <citation type="journal article" date="2014" name="Proc. Natl. Acad. Sci. U.S.A.">
        <title>Extensive sampling of basidiomycete genomes demonstrates inadequacy of the white-rot/brown-rot paradigm for wood decay fungi.</title>
        <authorList>
            <person name="Riley R."/>
            <person name="Salamov A.A."/>
            <person name="Brown D.W."/>
            <person name="Nagy L.G."/>
            <person name="Floudas D."/>
            <person name="Held B.W."/>
            <person name="Levasseur A."/>
            <person name="Lombard V."/>
            <person name="Morin E."/>
            <person name="Otillar R."/>
            <person name="Lindquist E.A."/>
            <person name="Sun H."/>
            <person name="LaButti K.M."/>
            <person name="Schmutz J."/>
            <person name="Jabbour D."/>
            <person name="Luo H."/>
            <person name="Baker S.E."/>
            <person name="Pisabarro A.G."/>
            <person name="Walton J.D."/>
            <person name="Blanchette R.A."/>
            <person name="Henrissat B."/>
            <person name="Martin F."/>
            <person name="Cullen D."/>
            <person name="Hibbett D.S."/>
            <person name="Grigoriev I.V."/>
        </authorList>
    </citation>
    <scope>NUCLEOTIDE SEQUENCE [LARGE SCALE GENOMIC DNA]</scope>
    <source>
        <strain evidence="3">CBS 339.88</strain>
    </source>
</reference>
<name>A0A067SFH3_GALM3</name>
<evidence type="ECO:0000313" key="2">
    <source>
        <dbReference type="EMBL" id="KDR69661.1"/>
    </source>
</evidence>
<evidence type="ECO:0000313" key="3">
    <source>
        <dbReference type="Proteomes" id="UP000027222"/>
    </source>
</evidence>
<accession>A0A067SFH3</accession>
<evidence type="ECO:0000256" key="1">
    <source>
        <dbReference type="SAM" id="Phobius"/>
    </source>
</evidence>
<feature type="transmembrane region" description="Helical" evidence="1">
    <location>
        <begin position="42"/>
        <end position="64"/>
    </location>
</feature>
<keyword evidence="3" id="KW-1185">Reference proteome</keyword>